<dbReference type="Proteomes" id="UP001595828">
    <property type="component" value="Unassembled WGS sequence"/>
</dbReference>
<keyword evidence="8 9" id="KW-0472">Membrane</keyword>
<reference evidence="12" key="1">
    <citation type="journal article" date="2019" name="Int. J. Syst. Evol. Microbiol.">
        <title>The Global Catalogue of Microorganisms (GCM) 10K type strain sequencing project: providing services to taxonomists for standard genome sequencing and annotation.</title>
        <authorList>
            <consortium name="The Broad Institute Genomics Platform"/>
            <consortium name="The Broad Institute Genome Sequencing Center for Infectious Disease"/>
            <person name="Wu L."/>
            <person name="Ma J."/>
        </authorList>
    </citation>
    <scope>NUCLEOTIDE SEQUENCE [LARGE SCALE GENOMIC DNA]</scope>
    <source>
        <strain evidence="12">CGMCC 1.12989</strain>
    </source>
</reference>
<dbReference type="EMBL" id="JBHSDR010000004">
    <property type="protein sequence ID" value="MFC4294941.1"/>
    <property type="molecule type" value="Genomic_DNA"/>
</dbReference>
<protein>
    <submittedName>
        <fullName evidence="11">Type II secretion system protein N</fullName>
    </submittedName>
</protein>
<evidence type="ECO:0000256" key="3">
    <source>
        <dbReference type="ARBA" id="ARBA00022475"/>
    </source>
</evidence>
<evidence type="ECO:0000256" key="6">
    <source>
        <dbReference type="ARBA" id="ARBA00022927"/>
    </source>
</evidence>
<feature type="transmembrane region" description="Helical" evidence="9">
    <location>
        <begin position="20"/>
        <end position="41"/>
    </location>
</feature>
<evidence type="ECO:0000256" key="5">
    <source>
        <dbReference type="ARBA" id="ARBA00022692"/>
    </source>
</evidence>
<feature type="domain" description="PDZ" evidence="10">
    <location>
        <begin position="189"/>
        <end position="264"/>
    </location>
</feature>
<gene>
    <name evidence="11" type="ORF">ACFO0A_07680</name>
</gene>
<evidence type="ECO:0000256" key="9">
    <source>
        <dbReference type="SAM" id="Phobius"/>
    </source>
</evidence>
<dbReference type="SMART" id="SM00228">
    <property type="entry name" value="PDZ"/>
    <property type="match status" value="1"/>
</dbReference>
<keyword evidence="12" id="KW-1185">Reference proteome</keyword>
<dbReference type="RefSeq" id="WP_379538422.1">
    <property type="nucleotide sequence ID" value="NZ_JBHSDR010000004.1"/>
</dbReference>
<accession>A0ABV8RRN3</accession>
<evidence type="ECO:0000256" key="2">
    <source>
        <dbReference type="ARBA" id="ARBA00022448"/>
    </source>
</evidence>
<evidence type="ECO:0000256" key="8">
    <source>
        <dbReference type="ARBA" id="ARBA00023136"/>
    </source>
</evidence>
<keyword evidence="7 9" id="KW-1133">Transmembrane helix</keyword>
<dbReference type="InterPro" id="IPR001478">
    <property type="entry name" value="PDZ"/>
</dbReference>
<evidence type="ECO:0000313" key="11">
    <source>
        <dbReference type="EMBL" id="MFC4294941.1"/>
    </source>
</evidence>
<keyword evidence="2" id="KW-0813">Transport</keyword>
<dbReference type="Pfam" id="PF11356">
    <property type="entry name" value="T2SSC"/>
    <property type="match status" value="1"/>
</dbReference>
<dbReference type="InterPro" id="IPR036034">
    <property type="entry name" value="PDZ_sf"/>
</dbReference>
<organism evidence="11 12">
    <name type="scientific">Novosphingobium tardum</name>
    <dbReference type="NCBI Taxonomy" id="1538021"/>
    <lineage>
        <taxon>Bacteria</taxon>
        <taxon>Pseudomonadati</taxon>
        <taxon>Pseudomonadota</taxon>
        <taxon>Alphaproteobacteria</taxon>
        <taxon>Sphingomonadales</taxon>
        <taxon>Sphingomonadaceae</taxon>
        <taxon>Novosphingobium</taxon>
    </lineage>
</organism>
<sequence>MRERFSFAGARSSRLGLHDVLWWALAALIAILGAQLAWMIVTPVSPLGDWRPATVRVLSPQARAALFAGFDPFNRNRTVQGTATVDVVTSLALTLFGVRVNAATGGGSAIISGADGIQHVYRVGTEVMPGVTLAGVAFDHVSLSHNGNNELLYLDQSKPATNAQAVVAGSNQPQPQPAQPSQALTVDGLRRGVSFQPRAENGRVMGLEVSATADGGAFRAAGFLPGDVITSVGGKAVTSPADGAALAASLKPGGAVTVMVRRGGQQLPLAISLAQ</sequence>
<name>A0ABV8RRN3_9SPHN</name>
<dbReference type="Pfam" id="PF13180">
    <property type="entry name" value="PDZ_2"/>
    <property type="match status" value="1"/>
</dbReference>
<evidence type="ECO:0000256" key="7">
    <source>
        <dbReference type="ARBA" id="ARBA00022989"/>
    </source>
</evidence>
<dbReference type="SUPFAM" id="SSF50156">
    <property type="entry name" value="PDZ domain-like"/>
    <property type="match status" value="1"/>
</dbReference>
<comment type="subcellular location">
    <subcellularLocation>
        <location evidence="1">Cell inner membrane</location>
    </subcellularLocation>
</comment>
<keyword evidence="5 9" id="KW-0812">Transmembrane</keyword>
<keyword evidence="4" id="KW-0997">Cell inner membrane</keyword>
<evidence type="ECO:0000259" key="10">
    <source>
        <dbReference type="SMART" id="SM00228"/>
    </source>
</evidence>
<dbReference type="InterPro" id="IPR024961">
    <property type="entry name" value="T2SS_GspC_N"/>
</dbReference>
<comment type="caution">
    <text evidence="11">The sequence shown here is derived from an EMBL/GenBank/DDBJ whole genome shotgun (WGS) entry which is preliminary data.</text>
</comment>
<dbReference type="Gene3D" id="2.30.30.830">
    <property type="match status" value="1"/>
</dbReference>
<keyword evidence="3" id="KW-1003">Cell membrane</keyword>
<proteinExistence type="predicted"/>
<dbReference type="Gene3D" id="2.30.42.10">
    <property type="match status" value="1"/>
</dbReference>
<evidence type="ECO:0000313" key="12">
    <source>
        <dbReference type="Proteomes" id="UP001595828"/>
    </source>
</evidence>
<evidence type="ECO:0000256" key="1">
    <source>
        <dbReference type="ARBA" id="ARBA00004533"/>
    </source>
</evidence>
<keyword evidence="6" id="KW-0653">Protein transport</keyword>
<evidence type="ECO:0000256" key="4">
    <source>
        <dbReference type="ARBA" id="ARBA00022519"/>
    </source>
</evidence>